<evidence type="ECO:0000313" key="3">
    <source>
        <dbReference type="Proteomes" id="UP000006038"/>
    </source>
</evidence>
<keyword evidence="3" id="KW-1185">Reference proteome</keyword>
<dbReference type="Proteomes" id="UP000006038">
    <property type="component" value="Chromosome 11"/>
</dbReference>
<evidence type="ECO:0000256" key="1">
    <source>
        <dbReference type="SAM" id="MobiDB-lite"/>
    </source>
</evidence>
<protein>
    <submittedName>
        <fullName evidence="2">Uncharacterized protein</fullName>
    </submittedName>
</protein>
<sequence>MALPYQQCKPILYLPLLLLHRRSDGGFLRLPLPVLPGLRRICCDHPHIFATTIDLKNLWQPVPAASRQSYIHPHRLRAAHRIDPLGLNRMPHYHPLRARDHLKNPLQPLAIAIDAIRESPEPDHGVSAAHILRRGGIGAPLTADPLADLRIDALEAVLHIGLEEAAVDEDGVPHDEDGGEVGEEAARDGPVGAERGEAGADAVPELGPDAGERLGDAEEGVLRVEAGAAALDGERRGTSRPRRRTP</sequence>
<dbReference type="Gramene" id="OB11G17060.1">
    <property type="protein sequence ID" value="OB11G17060.1"/>
    <property type="gene ID" value="OB11G17060"/>
</dbReference>
<dbReference type="EnsemblPlants" id="OB11G17060.1">
    <property type="protein sequence ID" value="OB11G17060.1"/>
    <property type="gene ID" value="OB11G17060"/>
</dbReference>
<dbReference type="HOGENOM" id="CLU_1130559_0_0_1"/>
<organism evidence="2">
    <name type="scientific">Oryza brachyantha</name>
    <name type="common">malo sina</name>
    <dbReference type="NCBI Taxonomy" id="4533"/>
    <lineage>
        <taxon>Eukaryota</taxon>
        <taxon>Viridiplantae</taxon>
        <taxon>Streptophyta</taxon>
        <taxon>Embryophyta</taxon>
        <taxon>Tracheophyta</taxon>
        <taxon>Spermatophyta</taxon>
        <taxon>Magnoliopsida</taxon>
        <taxon>Liliopsida</taxon>
        <taxon>Poales</taxon>
        <taxon>Poaceae</taxon>
        <taxon>BOP clade</taxon>
        <taxon>Oryzoideae</taxon>
        <taxon>Oryzeae</taxon>
        <taxon>Oryzinae</taxon>
        <taxon>Oryza</taxon>
    </lineage>
</organism>
<dbReference type="AlphaFoldDB" id="J3N7C0"/>
<accession>J3N7C0</accession>
<reference evidence="2" key="2">
    <citation type="submission" date="2013-04" db="UniProtKB">
        <authorList>
            <consortium name="EnsemblPlants"/>
        </authorList>
    </citation>
    <scope>IDENTIFICATION</scope>
</reference>
<feature type="compositionally biased region" description="Basic and acidic residues" evidence="1">
    <location>
        <begin position="210"/>
        <end position="222"/>
    </location>
</feature>
<name>J3N7C0_ORYBR</name>
<reference evidence="2" key="1">
    <citation type="journal article" date="2013" name="Nat. Commun.">
        <title>Whole-genome sequencing of Oryza brachyantha reveals mechanisms underlying Oryza genome evolution.</title>
        <authorList>
            <person name="Chen J."/>
            <person name="Huang Q."/>
            <person name="Gao D."/>
            <person name="Wang J."/>
            <person name="Lang Y."/>
            <person name="Liu T."/>
            <person name="Li B."/>
            <person name="Bai Z."/>
            <person name="Luis Goicoechea J."/>
            <person name="Liang C."/>
            <person name="Chen C."/>
            <person name="Zhang W."/>
            <person name="Sun S."/>
            <person name="Liao Y."/>
            <person name="Zhang X."/>
            <person name="Yang L."/>
            <person name="Song C."/>
            <person name="Wang M."/>
            <person name="Shi J."/>
            <person name="Liu G."/>
            <person name="Liu J."/>
            <person name="Zhou H."/>
            <person name="Zhou W."/>
            <person name="Yu Q."/>
            <person name="An N."/>
            <person name="Chen Y."/>
            <person name="Cai Q."/>
            <person name="Wang B."/>
            <person name="Liu B."/>
            <person name="Min J."/>
            <person name="Huang Y."/>
            <person name="Wu H."/>
            <person name="Li Z."/>
            <person name="Zhang Y."/>
            <person name="Yin Y."/>
            <person name="Song W."/>
            <person name="Jiang J."/>
            <person name="Jackson S.A."/>
            <person name="Wing R.A."/>
            <person name="Wang J."/>
            <person name="Chen M."/>
        </authorList>
    </citation>
    <scope>NUCLEOTIDE SEQUENCE [LARGE SCALE GENOMIC DNA]</scope>
    <source>
        <strain evidence="2">cv. IRGC 101232</strain>
    </source>
</reference>
<evidence type="ECO:0000313" key="2">
    <source>
        <dbReference type="EnsemblPlants" id="OB11G17060.1"/>
    </source>
</evidence>
<proteinExistence type="predicted"/>
<feature type="region of interest" description="Disordered" evidence="1">
    <location>
        <begin position="170"/>
        <end position="246"/>
    </location>
</feature>